<dbReference type="Pfam" id="PF00561">
    <property type="entry name" value="Abhydrolase_1"/>
    <property type="match status" value="1"/>
</dbReference>
<reference evidence="5" key="1">
    <citation type="submission" date="2016-05" db="EMBL/GenBank/DDBJ databases">
        <title>Comparative genomics of biotechnologically important yeasts.</title>
        <authorList>
            <consortium name="DOE Joint Genome Institute"/>
            <person name="Riley R."/>
            <person name="Haridas S."/>
            <person name="Wolfe K.H."/>
            <person name="Lopes M.R."/>
            <person name="Hittinger C.T."/>
            <person name="Goker M."/>
            <person name="Salamov A."/>
            <person name="Wisecaver J."/>
            <person name="Long T.M."/>
            <person name="Aerts A.L."/>
            <person name="Barry K."/>
            <person name="Choi C."/>
            <person name="Clum A."/>
            <person name="Coughlan A.Y."/>
            <person name="Deshpande S."/>
            <person name="Douglass A.P."/>
            <person name="Hanson S.J."/>
            <person name="Klenk H.-P."/>
            <person name="Labutti K."/>
            <person name="Lapidus A."/>
            <person name="Lindquist E."/>
            <person name="Lipzen A."/>
            <person name="Meier-Kolthoff J.P."/>
            <person name="Ohm R.A."/>
            <person name="Otillar R.P."/>
            <person name="Pangilinan J."/>
            <person name="Peng Y."/>
            <person name="Rokas A."/>
            <person name="Rosa C.A."/>
            <person name="Scheuner C."/>
            <person name="Sibirny A.A."/>
            <person name="Slot J.C."/>
            <person name="Stielow J.B."/>
            <person name="Sun H."/>
            <person name="Kurtzman C.P."/>
            <person name="Blackwell M."/>
            <person name="Grigoriev I.V."/>
            <person name="Jeffries T.W."/>
        </authorList>
    </citation>
    <scope>NUCLEOTIDE SEQUENCE [LARGE SCALE GENOMIC DNA]</scope>
    <source>
        <strain evidence="5">DSM 1968</strain>
    </source>
</reference>
<name>A0A1D2VK64_9ASCO</name>
<keyword evidence="2 4" id="KW-0378">Hydrolase</keyword>
<evidence type="ECO:0000313" key="4">
    <source>
        <dbReference type="EMBL" id="ODV61975.1"/>
    </source>
</evidence>
<evidence type="ECO:0000256" key="2">
    <source>
        <dbReference type="ARBA" id="ARBA00022801"/>
    </source>
</evidence>
<feature type="domain" description="AB hydrolase-1" evidence="3">
    <location>
        <begin position="9"/>
        <end position="239"/>
    </location>
</feature>
<protein>
    <submittedName>
        <fullName evidence="4">Alpha/beta-hydrolase</fullName>
    </submittedName>
</protein>
<dbReference type="Proteomes" id="UP000095038">
    <property type="component" value="Unassembled WGS sequence"/>
</dbReference>
<dbReference type="EMBL" id="KV454478">
    <property type="protein sequence ID" value="ODV61975.1"/>
    <property type="molecule type" value="Genomic_DNA"/>
</dbReference>
<dbReference type="OrthoDB" id="8119704at2759"/>
<dbReference type="AlphaFoldDB" id="A0A1D2VK64"/>
<dbReference type="InParanoid" id="A0A1D2VK64"/>
<dbReference type="GeneID" id="30962630"/>
<dbReference type="GO" id="GO:0005739">
    <property type="term" value="C:mitochondrion"/>
    <property type="evidence" value="ECO:0007669"/>
    <property type="project" value="TreeGrafter"/>
</dbReference>
<dbReference type="Gene3D" id="3.40.50.1820">
    <property type="entry name" value="alpha/beta hydrolase"/>
    <property type="match status" value="1"/>
</dbReference>
<dbReference type="SUPFAM" id="SSF53474">
    <property type="entry name" value="alpha/beta-Hydrolases"/>
    <property type="match status" value="1"/>
</dbReference>
<dbReference type="GO" id="GO:0052689">
    <property type="term" value="F:carboxylic ester hydrolase activity"/>
    <property type="evidence" value="ECO:0007669"/>
    <property type="project" value="TreeGrafter"/>
</dbReference>
<accession>A0A1D2VK64</accession>
<gene>
    <name evidence="4" type="ORF">ASCRUDRAFT_12874</name>
</gene>
<evidence type="ECO:0000313" key="5">
    <source>
        <dbReference type="Proteomes" id="UP000095038"/>
    </source>
</evidence>
<evidence type="ECO:0000259" key="3">
    <source>
        <dbReference type="Pfam" id="PF00561"/>
    </source>
</evidence>
<organism evidence="4 5">
    <name type="scientific">Ascoidea rubescens DSM 1968</name>
    <dbReference type="NCBI Taxonomy" id="1344418"/>
    <lineage>
        <taxon>Eukaryota</taxon>
        <taxon>Fungi</taxon>
        <taxon>Dikarya</taxon>
        <taxon>Ascomycota</taxon>
        <taxon>Saccharomycotina</taxon>
        <taxon>Saccharomycetes</taxon>
        <taxon>Ascoideaceae</taxon>
        <taxon>Ascoidea</taxon>
    </lineage>
</organism>
<dbReference type="PANTHER" id="PTHR46118:SF4">
    <property type="entry name" value="PROTEIN ABHD11"/>
    <property type="match status" value="1"/>
</dbReference>
<dbReference type="STRING" id="1344418.A0A1D2VK64"/>
<evidence type="ECO:0000256" key="1">
    <source>
        <dbReference type="ARBA" id="ARBA00008645"/>
    </source>
</evidence>
<proteinExistence type="inferred from homology"/>
<keyword evidence="5" id="KW-1185">Reference proteome</keyword>
<dbReference type="RefSeq" id="XP_020048282.1">
    <property type="nucleotide sequence ID" value="XM_020188994.1"/>
</dbReference>
<sequence>MPADDAVNFKSVGKKLAESLGTSVYSVDLRNHSKSPHAFPSDYLTLSNDIYHFLLKRDLQHVNVIGHSMGAKVAMTLALEHPDMVLSFIAVDNAPVRARLDSSFFHHLKVMQNIENNLKILKNDPNWFNKVMNEISKEEENHSLKLFLLSNYTNQATEYFNDEYCHFRIPVNDLDQTLIDAGDFPIDHFKNVKYNNPALFLKAKDSDFITSDSIDSIDQFFPNNDLITFDTSHWLITEAPALFLKTSTKFFNDLTLNNLN</sequence>
<dbReference type="PANTHER" id="PTHR46118">
    <property type="entry name" value="PROTEIN ABHD11"/>
    <property type="match status" value="1"/>
</dbReference>
<dbReference type="InterPro" id="IPR000073">
    <property type="entry name" value="AB_hydrolase_1"/>
</dbReference>
<comment type="similarity">
    <text evidence="1">Belongs to the AB hydrolase superfamily.</text>
</comment>
<dbReference type="InterPro" id="IPR029058">
    <property type="entry name" value="AB_hydrolase_fold"/>
</dbReference>